<protein>
    <recommendedName>
        <fullName evidence="3 13">Cytochrome b-c1 complex subunit 8</fullName>
    </recommendedName>
    <alternativeName>
        <fullName evidence="13">Complex III subunit 8</fullName>
    </alternativeName>
</protein>
<dbReference type="AlphaFoldDB" id="A0A224XRX2"/>
<dbReference type="Pfam" id="PF02939">
    <property type="entry name" value="UcrQ"/>
    <property type="match status" value="1"/>
</dbReference>
<proteinExistence type="inferred from homology"/>
<dbReference type="SUPFAM" id="SSF81508">
    <property type="entry name" value="Ubiquinone-binding protein QP-C of cytochrome bc1 complex (Ubiquinol-cytochrome c reductase)"/>
    <property type="match status" value="1"/>
</dbReference>
<comment type="subunit">
    <text evidence="12 13">Component of the ubiquinol-cytochrome c oxidoreductase (cytochrome b-c1 complex, complex III, CIII), a multisubunit enzyme composed of 11 subunits. The complex is composed of 3 respiratory subunits cytochrome b, cytochrome c1 and Rieske protein UQCRFS1, 2 core protein subunits UQCRC1/QCR1 and UQCRC2/QCR2, and 6 low-molecular weight protein subunits UQCRH/QCR6, UQCRB/QCR7, UQCRQ/QCR8, UQCR10/QCR9, UQCR11/QCR10 and subunit 9, the cleavage product of Rieske protein UQCRFS1. The complex exists as an obligatory dimer and forms supercomplexes (SCs) in the inner mitochondrial membrane with NADH-ubiquinone oxidoreductase (complex I, CI) and cytochrome c oxidase (complex IV, CIV), resulting in different assemblies (supercomplex SCI(1)III(2)IV(1) and megacomplex MCI(2)III(2)IV(2)). Interacts with UQCC6.</text>
</comment>
<evidence type="ECO:0000256" key="8">
    <source>
        <dbReference type="ARBA" id="ARBA00022982"/>
    </source>
</evidence>
<dbReference type="Gene3D" id="1.20.5.210">
    <property type="entry name" value="Cytochrome b-c1 complex subunit 8"/>
    <property type="match status" value="1"/>
</dbReference>
<sequence length="88" mass="10303">MKVTAPLHTVHFGELAYIRGLVTYRLSPFEQKAYGPFFKSILRTAMRIRSSIFKVVPPFAAAYLLRTETEKKFDRMCRKNPKDYVDDK</sequence>
<evidence type="ECO:0000256" key="1">
    <source>
        <dbReference type="ARBA" id="ARBA00004434"/>
    </source>
</evidence>
<evidence type="ECO:0000256" key="7">
    <source>
        <dbReference type="ARBA" id="ARBA00022792"/>
    </source>
</evidence>
<evidence type="ECO:0000256" key="13">
    <source>
        <dbReference type="RuleBase" id="RU368118"/>
    </source>
</evidence>
<dbReference type="EMBL" id="GFTR01001161">
    <property type="protein sequence ID" value="JAW15265.1"/>
    <property type="molecule type" value="Transcribed_RNA"/>
</dbReference>
<accession>A0A224XRX2</accession>
<keyword evidence="5 13" id="KW-0679">Respiratory chain</keyword>
<reference evidence="14" key="1">
    <citation type="journal article" date="2018" name="PLoS Negl. Trop. Dis.">
        <title>An insight into the salivary gland and fat body transcriptome of Panstrongylus lignarius (Hemiptera: Heteroptera), the main vector of Chagas disease in Peru.</title>
        <authorList>
            <person name="Nevoa J.C."/>
            <person name="Mendes M.T."/>
            <person name="da Silva M.V."/>
            <person name="Soares S.C."/>
            <person name="Oliveira C.J.F."/>
            <person name="Ribeiro J.M.C."/>
        </authorList>
    </citation>
    <scope>NUCLEOTIDE SEQUENCE</scope>
</reference>
<dbReference type="GO" id="GO:0006122">
    <property type="term" value="P:mitochondrial electron transport, ubiquinol to cytochrome c"/>
    <property type="evidence" value="ECO:0007669"/>
    <property type="project" value="UniProtKB-UniRule"/>
</dbReference>
<dbReference type="GO" id="GO:0045275">
    <property type="term" value="C:respiratory chain complex III"/>
    <property type="evidence" value="ECO:0007669"/>
    <property type="project" value="UniProtKB-UniRule"/>
</dbReference>
<comment type="function">
    <text evidence="13">Component of the ubiquinol-cytochrome c oxidoreductase, a multisubunit transmembrane complex that is part of the mitochondrial electron transport chain which drives oxidative phosphorylation. The complex plays an important role in the uptake of multiple carbon sources present in different host niches.</text>
</comment>
<keyword evidence="6" id="KW-0812">Transmembrane</keyword>
<evidence type="ECO:0000256" key="11">
    <source>
        <dbReference type="ARBA" id="ARBA00023136"/>
    </source>
</evidence>
<evidence type="ECO:0000313" key="14">
    <source>
        <dbReference type="EMBL" id="JAW15265.1"/>
    </source>
</evidence>
<keyword evidence="9" id="KW-1133">Transmembrane helix</keyword>
<dbReference type="GO" id="GO:0005743">
    <property type="term" value="C:mitochondrial inner membrane"/>
    <property type="evidence" value="ECO:0007669"/>
    <property type="project" value="UniProtKB-SubCell"/>
</dbReference>
<evidence type="ECO:0000256" key="2">
    <source>
        <dbReference type="ARBA" id="ARBA00007668"/>
    </source>
</evidence>
<dbReference type="InterPro" id="IPR036642">
    <property type="entry name" value="Cyt_bc1_su8_sf"/>
</dbReference>
<evidence type="ECO:0000256" key="9">
    <source>
        <dbReference type="ARBA" id="ARBA00022989"/>
    </source>
</evidence>
<keyword evidence="8 13" id="KW-0249">Electron transport</keyword>
<name>A0A224XRX2_9HEMI</name>
<comment type="similarity">
    <text evidence="2 13">Belongs to the UQCRQ/QCR8 family.</text>
</comment>
<keyword evidence="4 13" id="KW-0813">Transport</keyword>
<organism evidence="14">
    <name type="scientific">Panstrongylus lignarius</name>
    <dbReference type="NCBI Taxonomy" id="156445"/>
    <lineage>
        <taxon>Eukaryota</taxon>
        <taxon>Metazoa</taxon>
        <taxon>Ecdysozoa</taxon>
        <taxon>Arthropoda</taxon>
        <taxon>Hexapoda</taxon>
        <taxon>Insecta</taxon>
        <taxon>Pterygota</taxon>
        <taxon>Neoptera</taxon>
        <taxon>Paraneoptera</taxon>
        <taxon>Hemiptera</taxon>
        <taxon>Heteroptera</taxon>
        <taxon>Panheteroptera</taxon>
        <taxon>Cimicomorpha</taxon>
        <taxon>Reduviidae</taxon>
        <taxon>Triatominae</taxon>
        <taxon>Panstrongylus</taxon>
    </lineage>
</organism>
<evidence type="ECO:0000256" key="10">
    <source>
        <dbReference type="ARBA" id="ARBA00023128"/>
    </source>
</evidence>
<evidence type="ECO:0000256" key="3">
    <source>
        <dbReference type="ARBA" id="ARBA00016324"/>
    </source>
</evidence>
<evidence type="ECO:0000256" key="12">
    <source>
        <dbReference type="ARBA" id="ARBA00047105"/>
    </source>
</evidence>
<evidence type="ECO:0000256" key="5">
    <source>
        <dbReference type="ARBA" id="ARBA00022660"/>
    </source>
</evidence>
<keyword evidence="10 13" id="KW-0496">Mitochondrion</keyword>
<keyword evidence="7 13" id="KW-0999">Mitochondrion inner membrane</keyword>
<evidence type="ECO:0000256" key="4">
    <source>
        <dbReference type="ARBA" id="ARBA00022448"/>
    </source>
</evidence>
<dbReference type="InterPro" id="IPR004205">
    <property type="entry name" value="Cyt_bc1_su8"/>
</dbReference>
<evidence type="ECO:0000256" key="6">
    <source>
        <dbReference type="ARBA" id="ARBA00022692"/>
    </source>
</evidence>
<dbReference type="PANTHER" id="PTHR12119:SF2">
    <property type="entry name" value="CYTOCHROME B-C1 COMPLEX SUBUNIT 8"/>
    <property type="match status" value="1"/>
</dbReference>
<comment type="subcellular location">
    <subcellularLocation>
        <location evidence="1 13">Mitochondrion inner membrane</location>
        <topology evidence="1 13">Single-pass membrane protein</topology>
    </subcellularLocation>
</comment>
<keyword evidence="11" id="KW-0472">Membrane</keyword>
<dbReference type="PANTHER" id="PTHR12119">
    <property type="entry name" value="UBIQUINOL-CYTOCHROME C REDUCTASE COMPLEX UBIQUINONE-BINDING PROTEIN QP-C"/>
    <property type="match status" value="1"/>
</dbReference>